<dbReference type="EMBL" id="LO017727">
    <property type="protein sequence ID" value="CRH06716.1"/>
    <property type="molecule type" value="Genomic_DNA"/>
</dbReference>
<dbReference type="Gene3D" id="2.50.20.10">
    <property type="entry name" value="Lipoprotein localisation LolA/LolB/LppX"/>
    <property type="match status" value="1"/>
</dbReference>
<evidence type="ECO:0000313" key="1">
    <source>
        <dbReference type="EMBL" id="CRH06716.1"/>
    </source>
</evidence>
<reference evidence="1" key="1">
    <citation type="submission" date="2015-04" db="EMBL/GenBank/DDBJ databases">
        <authorList>
            <person name="Syromyatnikov M.Y."/>
            <person name="Popov V.N."/>
        </authorList>
    </citation>
    <scope>NUCLEOTIDE SEQUENCE</scope>
    <source>
        <strain evidence="1">MO-1</strain>
    </source>
</reference>
<evidence type="ECO:0008006" key="2">
    <source>
        <dbReference type="Google" id="ProtNLM"/>
    </source>
</evidence>
<accession>A0A1S7LLU2</accession>
<proteinExistence type="predicted"/>
<sequence>MLLIGGCAPKQPAQFMQEGVRWHAYEAARGQQIALQKQVRDGWRVDGSLRLESAHDARSVRVRVDGQGQTRMRLQAMGPFRQLMMEVWLGPLWLERLLPEKKQVERVSADAAGLGYFTGVALDPKRLVALLLGVAELKDHWVWYAGDYWLTTGQGDKLRLDPATGRLLERRGKVHDDLPYIVRYHWPEKAKPGRAAMPSRIEVSVGEQSSLLLRAKRWKFGVKPPPESWRHAYPDTAFLEFWPLRK</sequence>
<protein>
    <recommendedName>
        <fullName evidence="2">Outer-membrane lipoprotein LolB</fullName>
    </recommendedName>
</protein>
<organism evidence="1">
    <name type="scientific">Magnetococcus massalia (strain MO-1)</name>
    <dbReference type="NCBI Taxonomy" id="451514"/>
    <lineage>
        <taxon>Bacteria</taxon>
        <taxon>Pseudomonadati</taxon>
        <taxon>Pseudomonadota</taxon>
        <taxon>Magnetococcia</taxon>
        <taxon>Magnetococcales</taxon>
        <taxon>Magnetococcaceae</taxon>
        <taxon>Magnetococcus</taxon>
    </lineage>
</organism>
<dbReference type="AlphaFoldDB" id="A0A1S7LLU2"/>
<gene>
    <name evidence="1" type="ORF">MAGMO_2559</name>
</gene>
<name>A0A1S7LLU2_MAGMO</name>